<dbReference type="SUPFAM" id="SSF48403">
    <property type="entry name" value="Ankyrin repeat"/>
    <property type="match status" value="1"/>
</dbReference>
<dbReference type="Gene3D" id="1.25.40.20">
    <property type="entry name" value="Ankyrin repeat-containing domain"/>
    <property type="match status" value="1"/>
</dbReference>
<protein>
    <submittedName>
        <fullName evidence="1">Uncharacterized protein</fullName>
    </submittedName>
</protein>
<name>A0A811NCE4_9POAL</name>
<dbReference type="EMBL" id="CAJGYO010000003">
    <property type="protein sequence ID" value="CAD6219832.1"/>
    <property type="molecule type" value="Genomic_DNA"/>
</dbReference>
<gene>
    <name evidence="1" type="ORF">NCGR_LOCUS13437</name>
</gene>
<keyword evidence="2" id="KW-1185">Reference proteome</keyword>
<evidence type="ECO:0000313" key="1">
    <source>
        <dbReference type="EMBL" id="CAD6219832.1"/>
    </source>
</evidence>
<dbReference type="OrthoDB" id="5314041at2759"/>
<accession>A0A811NCE4</accession>
<comment type="caution">
    <text evidence="1">The sequence shown here is derived from an EMBL/GenBank/DDBJ whole genome shotgun (WGS) entry which is preliminary data.</text>
</comment>
<dbReference type="InterPro" id="IPR036770">
    <property type="entry name" value="Ankyrin_rpt-contain_sf"/>
</dbReference>
<sequence>MEVQVVTTEEPRDPFLPLRWESTGDQWWYATPIDWAAASIDVQRAGTAHGVGGGDGNANRLLRAGYGGWLLYTATAAGDERFVRELLAAQPLLVFDEGEYSVTDILYAAARSGGSEVFRLLFNAVLSAASCPAPVGGDEFRREMMCRAVHAAARGGSLDVLRDLLHGCSDAAAYRDAQGSTILHATAPTRWPAGS</sequence>
<dbReference type="AlphaFoldDB" id="A0A811NCE4"/>
<evidence type="ECO:0000313" key="2">
    <source>
        <dbReference type="Proteomes" id="UP000604825"/>
    </source>
</evidence>
<proteinExistence type="predicted"/>
<reference evidence="1" key="1">
    <citation type="submission" date="2020-10" db="EMBL/GenBank/DDBJ databases">
        <authorList>
            <person name="Han B."/>
            <person name="Lu T."/>
            <person name="Zhao Q."/>
            <person name="Huang X."/>
            <person name="Zhao Y."/>
        </authorList>
    </citation>
    <scope>NUCLEOTIDE SEQUENCE</scope>
</reference>
<organism evidence="1 2">
    <name type="scientific">Miscanthus lutarioriparius</name>
    <dbReference type="NCBI Taxonomy" id="422564"/>
    <lineage>
        <taxon>Eukaryota</taxon>
        <taxon>Viridiplantae</taxon>
        <taxon>Streptophyta</taxon>
        <taxon>Embryophyta</taxon>
        <taxon>Tracheophyta</taxon>
        <taxon>Spermatophyta</taxon>
        <taxon>Magnoliopsida</taxon>
        <taxon>Liliopsida</taxon>
        <taxon>Poales</taxon>
        <taxon>Poaceae</taxon>
        <taxon>PACMAD clade</taxon>
        <taxon>Panicoideae</taxon>
        <taxon>Andropogonodae</taxon>
        <taxon>Andropogoneae</taxon>
        <taxon>Saccharinae</taxon>
        <taxon>Miscanthus</taxon>
    </lineage>
</organism>
<dbReference type="Proteomes" id="UP000604825">
    <property type="component" value="Unassembled WGS sequence"/>
</dbReference>